<sequence>MATGKLHILNVHHAWSTALSPFMAFSWTEMAANTVRTIALLPAFWVIQYPSSIFYCRKTLVARRSTVVTTGKNGITWLGAMIGIRAHILEAGSLTDVATFWNSLFDFDFAFEVFQVKLLIALDSFLDMATGKFHILNVHHARATNLTAKSGAFVFAS</sequence>
<organism evidence="1 2">
    <name type="scientific">Penicillium angulare</name>
    <dbReference type="NCBI Taxonomy" id="116970"/>
    <lineage>
        <taxon>Eukaryota</taxon>
        <taxon>Fungi</taxon>
        <taxon>Dikarya</taxon>
        <taxon>Ascomycota</taxon>
        <taxon>Pezizomycotina</taxon>
        <taxon>Eurotiomycetes</taxon>
        <taxon>Eurotiomycetidae</taxon>
        <taxon>Eurotiales</taxon>
        <taxon>Aspergillaceae</taxon>
        <taxon>Penicillium</taxon>
    </lineage>
</organism>
<accession>A0A9W9JZQ5</accession>
<dbReference type="EMBL" id="JAPQKH010000007">
    <property type="protein sequence ID" value="KAJ5087673.1"/>
    <property type="molecule type" value="Genomic_DNA"/>
</dbReference>
<name>A0A9W9JZQ5_9EURO</name>
<keyword evidence="2" id="KW-1185">Reference proteome</keyword>
<dbReference type="Proteomes" id="UP001149165">
    <property type="component" value="Unassembled WGS sequence"/>
</dbReference>
<proteinExistence type="predicted"/>
<gene>
    <name evidence="1" type="ORF">N7456_011289</name>
</gene>
<evidence type="ECO:0000313" key="1">
    <source>
        <dbReference type="EMBL" id="KAJ5087673.1"/>
    </source>
</evidence>
<reference evidence="1" key="1">
    <citation type="submission" date="2022-11" db="EMBL/GenBank/DDBJ databases">
        <authorList>
            <person name="Petersen C."/>
        </authorList>
    </citation>
    <scope>NUCLEOTIDE SEQUENCE</scope>
    <source>
        <strain evidence="1">IBT 30069</strain>
    </source>
</reference>
<reference evidence="1" key="2">
    <citation type="journal article" date="2023" name="IMA Fungus">
        <title>Comparative genomic study of the Penicillium genus elucidates a diverse pangenome and 15 lateral gene transfer events.</title>
        <authorList>
            <person name="Petersen C."/>
            <person name="Sorensen T."/>
            <person name="Nielsen M.R."/>
            <person name="Sondergaard T.E."/>
            <person name="Sorensen J.L."/>
            <person name="Fitzpatrick D.A."/>
            <person name="Frisvad J.C."/>
            <person name="Nielsen K.L."/>
        </authorList>
    </citation>
    <scope>NUCLEOTIDE SEQUENCE</scope>
    <source>
        <strain evidence="1">IBT 30069</strain>
    </source>
</reference>
<evidence type="ECO:0000313" key="2">
    <source>
        <dbReference type="Proteomes" id="UP001149165"/>
    </source>
</evidence>
<dbReference type="OrthoDB" id="10548580at2759"/>
<dbReference type="AlphaFoldDB" id="A0A9W9JZQ5"/>
<protein>
    <submittedName>
        <fullName evidence="1">Uncharacterized protein</fullName>
    </submittedName>
</protein>
<comment type="caution">
    <text evidence="1">The sequence shown here is derived from an EMBL/GenBank/DDBJ whole genome shotgun (WGS) entry which is preliminary data.</text>
</comment>